<dbReference type="RefSeq" id="WP_340339595.1">
    <property type="nucleotide sequence ID" value="NZ_JBBKZS010000031.1"/>
</dbReference>
<dbReference type="InterPro" id="IPR046532">
    <property type="entry name" value="DUF6597"/>
</dbReference>
<evidence type="ECO:0000313" key="5">
    <source>
        <dbReference type="EMBL" id="MEJ8859559.1"/>
    </source>
</evidence>
<gene>
    <name evidence="5" type="ORF">WKW79_33710</name>
</gene>
<dbReference type="InterPro" id="IPR009057">
    <property type="entry name" value="Homeodomain-like_sf"/>
</dbReference>
<dbReference type="SMART" id="SM00342">
    <property type="entry name" value="HTH_ARAC"/>
    <property type="match status" value="1"/>
</dbReference>
<name>A0ABU8XIN8_9BURK</name>
<feature type="domain" description="HTH araC/xylS-type" evidence="4">
    <location>
        <begin position="279"/>
        <end position="378"/>
    </location>
</feature>
<dbReference type="Pfam" id="PF12833">
    <property type="entry name" value="HTH_18"/>
    <property type="match status" value="1"/>
</dbReference>
<protein>
    <submittedName>
        <fullName evidence="5">AraC family transcriptional regulator</fullName>
    </submittedName>
</protein>
<sequence>MNQHDQVLAWGASTHQHLIPVEARQIACFKQLVDFGLGALIKSRRALEQPSCENTMSGVNFKFCGQSDGMFTCHCVLAKHALQVRFFPHRLARSCVDHNAWMRHQVLSASGQPVHLTRVPSPLLRPIVQQMWASAPGSTRPAIPNAREHVLPTGCMHLVFRLSGPPLRLFTSADDGRGSHQTIGYAIVGGARSSFYVRDVAEPTSSVGALLRPGAALALLGAPEDALAGCHTPLELLWGRPRTGMALERLHAAKELVGQLGVLESLLTEALGSRMHGLQPAIAWALEALARGDAGIGEVAARSGYSHRRFIALFRGATGLTPKAWARVKRLDRVLALAGDPTLGWAEIAAHAGFSDQAHLTREFGELAGLPPQAWRRAAPVSARHVPR</sequence>
<dbReference type="EMBL" id="JBBKZS010000031">
    <property type="protein sequence ID" value="MEJ8859559.1"/>
    <property type="molecule type" value="Genomic_DNA"/>
</dbReference>
<evidence type="ECO:0000256" key="3">
    <source>
        <dbReference type="ARBA" id="ARBA00023163"/>
    </source>
</evidence>
<dbReference type="PANTHER" id="PTHR46796">
    <property type="entry name" value="HTH-TYPE TRANSCRIPTIONAL ACTIVATOR RHAS-RELATED"/>
    <property type="match status" value="1"/>
</dbReference>
<dbReference type="Pfam" id="PF20240">
    <property type="entry name" value="DUF6597"/>
    <property type="match status" value="1"/>
</dbReference>
<dbReference type="InterPro" id="IPR018060">
    <property type="entry name" value="HTH_AraC"/>
</dbReference>
<reference evidence="5 6" key="1">
    <citation type="submission" date="2024-03" db="EMBL/GenBank/DDBJ databases">
        <title>Novel species of the genus Variovorax.</title>
        <authorList>
            <person name="Liu Q."/>
            <person name="Xin Y.-H."/>
        </authorList>
    </citation>
    <scope>NUCLEOTIDE SEQUENCE [LARGE SCALE GENOMIC DNA]</scope>
    <source>
        <strain evidence="5 6">KACC 18901</strain>
    </source>
</reference>
<dbReference type="Gene3D" id="1.10.10.60">
    <property type="entry name" value="Homeodomain-like"/>
    <property type="match status" value="1"/>
</dbReference>
<keyword evidence="6" id="KW-1185">Reference proteome</keyword>
<dbReference type="Proteomes" id="UP001367030">
    <property type="component" value="Unassembled WGS sequence"/>
</dbReference>
<evidence type="ECO:0000313" key="6">
    <source>
        <dbReference type="Proteomes" id="UP001367030"/>
    </source>
</evidence>
<evidence type="ECO:0000256" key="1">
    <source>
        <dbReference type="ARBA" id="ARBA00023015"/>
    </source>
</evidence>
<evidence type="ECO:0000256" key="2">
    <source>
        <dbReference type="ARBA" id="ARBA00023125"/>
    </source>
</evidence>
<dbReference type="InterPro" id="IPR050204">
    <property type="entry name" value="AraC_XylS_family_regulators"/>
</dbReference>
<dbReference type="SUPFAM" id="SSF46689">
    <property type="entry name" value="Homeodomain-like"/>
    <property type="match status" value="2"/>
</dbReference>
<organism evidence="5 6">
    <name type="scientific">Variovorax robiniae</name>
    <dbReference type="NCBI Taxonomy" id="1836199"/>
    <lineage>
        <taxon>Bacteria</taxon>
        <taxon>Pseudomonadati</taxon>
        <taxon>Pseudomonadota</taxon>
        <taxon>Betaproteobacteria</taxon>
        <taxon>Burkholderiales</taxon>
        <taxon>Comamonadaceae</taxon>
        <taxon>Variovorax</taxon>
    </lineage>
</organism>
<keyword evidence="3" id="KW-0804">Transcription</keyword>
<keyword evidence="2" id="KW-0238">DNA-binding</keyword>
<comment type="caution">
    <text evidence="5">The sequence shown here is derived from an EMBL/GenBank/DDBJ whole genome shotgun (WGS) entry which is preliminary data.</text>
</comment>
<proteinExistence type="predicted"/>
<accession>A0ABU8XIN8</accession>
<keyword evidence="1" id="KW-0805">Transcription regulation</keyword>
<evidence type="ECO:0000259" key="4">
    <source>
        <dbReference type="PROSITE" id="PS01124"/>
    </source>
</evidence>
<dbReference type="PROSITE" id="PS01124">
    <property type="entry name" value="HTH_ARAC_FAMILY_2"/>
    <property type="match status" value="1"/>
</dbReference>